<dbReference type="PROSITE" id="PS50259">
    <property type="entry name" value="G_PROTEIN_RECEP_F3_4"/>
    <property type="match status" value="1"/>
</dbReference>
<evidence type="ECO:0000256" key="4">
    <source>
        <dbReference type="ARBA" id="ARBA00022989"/>
    </source>
</evidence>
<accession>A0ABM5GSE8</accession>
<evidence type="ECO:0000256" key="7">
    <source>
        <dbReference type="ARBA" id="ARBA00023180"/>
    </source>
</evidence>
<dbReference type="GeneID" id="110071073"/>
<dbReference type="InterPro" id="IPR000068">
    <property type="entry name" value="GPCR_3_Ca_sens_rcpt-rel"/>
</dbReference>
<keyword evidence="3 9" id="KW-0812">Transmembrane</keyword>
<gene>
    <name evidence="12" type="primary">LOC110071073</name>
</gene>
<proteinExistence type="predicted"/>
<evidence type="ECO:0000256" key="3">
    <source>
        <dbReference type="ARBA" id="ARBA00022692"/>
    </source>
</evidence>
<keyword evidence="7" id="KW-0325">Glycoprotein</keyword>
<protein>
    <submittedName>
        <fullName evidence="12">Vomeronasal type-2 receptor 26-like</fullName>
    </submittedName>
</protein>
<dbReference type="PROSITE" id="PS00981">
    <property type="entry name" value="G_PROTEIN_RECEP_F3_3"/>
    <property type="match status" value="1"/>
</dbReference>
<evidence type="ECO:0000256" key="6">
    <source>
        <dbReference type="ARBA" id="ARBA00023136"/>
    </source>
</evidence>
<name>A0ABM5GSE8_9SAUR</name>
<feature type="transmembrane region" description="Helical" evidence="9">
    <location>
        <begin position="228"/>
        <end position="248"/>
    </location>
</feature>
<feature type="domain" description="G-protein coupled receptors family 3 profile" evidence="10">
    <location>
        <begin position="34"/>
        <end position="298"/>
    </location>
</feature>
<dbReference type="InterPro" id="IPR000337">
    <property type="entry name" value="GPCR_3"/>
</dbReference>
<comment type="subcellular location">
    <subcellularLocation>
        <location evidence="1">Cell membrane</location>
        <topology evidence="1">Multi-pass membrane protein</topology>
    </subcellularLocation>
</comment>
<feature type="transmembrane region" description="Helical" evidence="9">
    <location>
        <begin position="193"/>
        <end position="216"/>
    </location>
</feature>
<dbReference type="PRINTS" id="PR01535">
    <property type="entry name" value="VOMERONASL2R"/>
</dbReference>
<reference evidence="12" key="1">
    <citation type="submission" date="2025-08" db="UniProtKB">
        <authorList>
            <consortium name="RefSeq"/>
        </authorList>
    </citation>
    <scope>IDENTIFICATION</scope>
</reference>
<feature type="transmembrane region" description="Helical" evidence="9">
    <location>
        <begin position="142"/>
        <end position="165"/>
    </location>
</feature>
<feature type="transmembrane region" description="Helical" evidence="9">
    <location>
        <begin position="36"/>
        <end position="57"/>
    </location>
</feature>
<evidence type="ECO:0000256" key="5">
    <source>
        <dbReference type="ARBA" id="ARBA00023040"/>
    </source>
</evidence>
<evidence type="ECO:0000259" key="10">
    <source>
        <dbReference type="PROSITE" id="PS50259"/>
    </source>
</evidence>
<feature type="transmembrane region" description="Helical" evidence="9">
    <location>
        <begin position="104"/>
        <end position="130"/>
    </location>
</feature>
<evidence type="ECO:0000313" key="11">
    <source>
        <dbReference type="Proteomes" id="UP001652642"/>
    </source>
</evidence>
<keyword evidence="6 9" id="KW-0472">Membrane</keyword>
<keyword evidence="5" id="KW-0675">Receptor</keyword>
<keyword evidence="11" id="KW-1185">Reference proteome</keyword>
<sequence>MADCFKCHEDHYPNKDQNVCIPKIATFLSYEEPLGIILATCALLFSLISALILGIFMKHQETPIVKANNWRLTYTLLISLLLCFLCALLFIGRPEKATCLLRQIAFGIIFAMAVSTVLAKTLTVVLAFMATQPGSKIRKWMGTKLTSSIVLSCCIIQASICLVWLETSPPFPDTDMHSLSEQIILQCNESSPLMFFSVLGYIGFLGMACFILAFLARKLPDSFNETKFITFSMLVFCSVWLTFIPTYMSTKGKYTAAVEVFSILASGAGLLAFIFVPKCYIILWKPELNKKEHFSRRKY</sequence>
<evidence type="ECO:0000256" key="9">
    <source>
        <dbReference type="SAM" id="Phobius"/>
    </source>
</evidence>
<dbReference type="PRINTS" id="PR00248">
    <property type="entry name" value="GPCRMGR"/>
</dbReference>
<dbReference type="CDD" id="cd15283">
    <property type="entry name" value="7tmC_V2R_pheromone"/>
    <property type="match status" value="1"/>
</dbReference>
<dbReference type="PANTHER" id="PTHR24061:SF599">
    <property type="entry name" value="G-PROTEIN COUPLED RECEPTORS FAMILY 3 PROFILE DOMAIN-CONTAINING PROTEIN"/>
    <property type="match status" value="1"/>
</dbReference>
<dbReference type="PANTHER" id="PTHR24061">
    <property type="entry name" value="CALCIUM-SENSING RECEPTOR-RELATED"/>
    <property type="match status" value="1"/>
</dbReference>
<dbReference type="InterPro" id="IPR017978">
    <property type="entry name" value="GPCR_3_C"/>
</dbReference>
<keyword evidence="4 9" id="KW-1133">Transmembrane helix</keyword>
<keyword evidence="2" id="KW-1003">Cell membrane</keyword>
<dbReference type="Proteomes" id="UP001652642">
    <property type="component" value="Chromosome 6"/>
</dbReference>
<feature type="transmembrane region" description="Helical" evidence="9">
    <location>
        <begin position="69"/>
        <end position="92"/>
    </location>
</feature>
<dbReference type="RefSeq" id="XP_072860565.1">
    <property type="nucleotide sequence ID" value="XM_073004464.1"/>
</dbReference>
<organism evidence="11 12">
    <name type="scientific">Pogona vitticeps</name>
    <name type="common">central bearded dragon</name>
    <dbReference type="NCBI Taxonomy" id="103695"/>
    <lineage>
        <taxon>Eukaryota</taxon>
        <taxon>Metazoa</taxon>
        <taxon>Chordata</taxon>
        <taxon>Craniata</taxon>
        <taxon>Vertebrata</taxon>
        <taxon>Euteleostomi</taxon>
        <taxon>Lepidosauria</taxon>
        <taxon>Squamata</taxon>
        <taxon>Bifurcata</taxon>
        <taxon>Unidentata</taxon>
        <taxon>Episquamata</taxon>
        <taxon>Toxicofera</taxon>
        <taxon>Iguania</taxon>
        <taxon>Acrodonta</taxon>
        <taxon>Agamidae</taxon>
        <taxon>Amphibolurinae</taxon>
        <taxon>Pogona</taxon>
    </lineage>
</organism>
<keyword evidence="8" id="KW-0807">Transducer</keyword>
<evidence type="ECO:0000256" key="1">
    <source>
        <dbReference type="ARBA" id="ARBA00004651"/>
    </source>
</evidence>
<evidence type="ECO:0000313" key="12">
    <source>
        <dbReference type="RefSeq" id="XP_072860565.1"/>
    </source>
</evidence>
<evidence type="ECO:0000256" key="8">
    <source>
        <dbReference type="ARBA" id="ARBA00023224"/>
    </source>
</evidence>
<dbReference type="InterPro" id="IPR017979">
    <property type="entry name" value="GPCR_3_CS"/>
</dbReference>
<keyword evidence="5" id="KW-0297">G-protein coupled receptor</keyword>
<dbReference type="Pfam" id="PF00003">
    <property type="entry name" value="7tm_3"/>
    <property type="match status" value="1"/>
</dbReference>
<dbReference type="InterPro" id="IPR004073">
    <property type="entry name" value="GPCR_3_vmron_rcpt_2"/>
</dbReference>
<feature type="transmembrane region" description="Helical" evidence="9">
    <location>
        <begin position="260"/>
        <end position="283"/>
    </location>
</feature>
<evidence type="ECO:0000256" key="2">
    <source>
        <dbReference type="ARBA" id="ARBA00022475"/>
    </source>
</evidence>